<comment type="caution">
    <text evidence="2">The sequence shown here is derived from an EMBL/GenBank/DDBJ whole genome shotgun (WGS) entry which is preliminary data.</text>
</comment>
<evidence type="ECO:0000259" key="1">
    <source>
        <dbReference type="Pfam" id="PF00561"/>
    </source>
</evidence>
<evidence type="ECO:0000313" key="2">
    <source>
        <dbReference type="EMBL" id="KAK2078454.1"/>
    </source>
</evidence>
<dbReference type="InterPro" id="IPR050471">
    <property type="entry name" value="AB_hydrolase"/>
</dbReference>
<dbReference type="PANTHER" id="PTHR43433:SF5">
    <property type="entry name" value="AB HYDROLASE-1 DOMAIN-CONTAINING PROTEIN"/>
    <property type="match status" value="1"/>
</dbReference>
<proteinExistence type="predicted"/>
<dbReference type="EMBL" id="JASFZW010000004">
    <property type="protein sequence ID" value="KAK2078454.1"/>
    <property type="molecule type" value="Genomic_DNA"/>
</dbReference>
<dbReference type="InterPro" id="IPR000073">
    <property type="entry name" value="AB_hydrolase_1"/>
</dbReference>
<organism evidence="2 3">
    <name type="scientific">Prototheca wickerhamii</name>
    <dbReference type="NCBI Taxonomy" id="3111"/>
    <lineage>
        <taxon>Eukaryota</taxon>
        <taxon>Viridiplantae</taxon>
        <taxon>Chlorophyta</taxon>
        <taxon>core chlorophytes</taxon>
        <taxon>Trebouxiophyceae</taxon>
        <taxon>Chlorellales</taxon>
        <taxon>Chlorellaceae</taxon>
        <taxon>Prototheca</taxon>
    </lineage>
</organism>
<dbReference type="Pfam" id="PF00561">
    <property type="entry name" value="Abhydrolase_1"/>
    <property type="match status" value="1"/>
</dbReference>
<dbReference type="SUPFAM" id="SSF53474">
    <property type="entry name" value="alpha/beta-Hydrolases"/>
    <property type="match status" value="1"/>
</dbReference>
<dbReference type="AlphaFoldDB" id="A0AAD9IH81"/>
<keyword evidence="3" id="KW-1185">Reference proteome</keyword>
<feature type="domain" description="AB hydrolase-1" evidence="1">
    <location>
        <begin position="33"/>
        <end position="216"/>
    </location>
</feature>
<sequence>MPHVRTDDGVGIFFEVYGKPVLPDGMALDCLSVLDALGWREAHVIGHSMGAMVACKFAAMFPQRARSLTVICGTGGGWESVPLAPRPLWLGLQLLFSRSAARRAAVDVQFHYSPATLRHKESAHAATQHERLLEEYIAAAAGGDSAQPLHGMRGQLWAVWKHRLRGREARAILATRIPCLVIHGRDDIIAAPRHGQRLAARLHCPFLLLDGAHFVFRESAALVNGLLRSLLQEETPLSQALQRATGQAPAAALPPTAKLEYRLRNYHLMGPGDLADG</sequence>
<dbReference type="Gene3D" id="3.40.50.1820">
    <property type="entry name" value="alpha/beta hydrolase"/>
    <property type="match status" value="1"/>
</dbReference>
<dbReference type="Proteomes" id="UP001255856">
    <property type="component" value="Unassembled WGS sequence"/>
</dbReference>
<evidence type="ECO:0000313" key="3">
    <source>
        <dbReference type="Proteomes" id="UP001255856"/>
    </source>
</evidence>
<dbReference type="PANTHER" id="PTHR43433">
    <property type="entry name" value="HYDROLASE, ALPHA/BETA FOLD FAMILY PROTEIN"/>
    <property type="match status" value="1"/>
</dbReference>
<protein>
    <recommendedName>
        <fullName evidence="1">AB hydrolase-1 domain-containing protein</fullName>
    </recommendedName>
</protein>
<reference evidence="2" key="1">
    <citation type="submission" date="2021-01" db="EMBL/GenBank/DDBJ databases">
        <authorList>
            <person name="Eckstrom K.M.E."/>
        </authorList>
    </citation>
    <scope>NUCLEOTIDE SEQUENCE</scope>
    <source>
        <strain evidence="2">UVCC 0001</strain>
    </source>
</reference>
<dbReference type="InterPro" id="IPR029058">
    <property type="entry name" value="AB_hydrolase_fold"/>
</dbReference>
<name>A0AAD9IH81_PROWI</name>
<accession>A0AAD9IH81</accession>
<gene>
    <name evidence="2" type="ORF">QBZ16_003294</name>
</gene>